<reference evidence="4" key="1">
    <citation type="journal article" date="2005" name="Nature">
        <title>The map-based sequence of the rice genome.</title>
        <authorList>
            <consortium name="International rice genome sequencing project (IRGSP)"/>
            <person name="Matsumoto T."/>
            <person name="Wu J."/>
            <person name="Kanamori H."/>
            <person name="Katayose Y."/>
            <person name="Fujisawa M."/>
            <person name="Namiki N."/>
            <person name="Mizuno H."/>
            <person name="Yamamoto K."/>
            <person name="Antonio B.A."/>
            <person name="Baba T."/>
            <person name="Sakata K."/>
            <person name="Nagamura Y."/>
            <person name="Aoki H."/>
            <person name="Arikawa K."/>
            <person name="Arita K."/>
            <person name="Bito T."/>
            <person name="Chiden Y."/>
            <person name="Fujitsuka N."/>
            <person name="Fukunaka R."/>
            <person name="Hamada M."/>
            <person name="Harada C."/>
            <person name="Hayashi A."/>
            <person name="Hijishita S."/>
            <person name="Honda M."/>
            <person name="Hosokawa S."/>
            <person name="Ichikawa Y."/>
            <person name="Idonuma A."/>
            <person name="Iijima M."/>
            <person name="Ikeda M."/>
            <person name="Ikeno M."/>
            <person name="Ito K."/>
            <person name="Ito S."/>
            <person name="Ito T."/>
            <person name="Ito Y."/>
            <person name="Ito Y."/>
            <person name="Iwabuchi A."/>
            <person name="Kamiya K."/>
            <person name="Karasawa W."/>
            <person name="Kurita K."/>
            <person name="Katagiri S."/>
            <person name="Kikuta A."/>
            <person name="Kobayashi H."/>
            <person name="Kobayashi N."/>
            <person name="Machita K."/>
            <person name="Maehara T."/>
            <person name="Masukawa M."/>
            <person name="Mizubayashi T."/>
            <person name="Mukai Y."/>
            <person name="Nagasaki H."/>
            <person name="Nagata Y."/>
            <person name="Naito S."/>
            <person name="Nakashima M."/>
            <person name="Nakama Y."/>
            <person name="Nakamichi Y."/>
            <person name="Nakamura M."/>
            <person name="Meguro A."/>
            <person name="Negishi M."/>
            <person name="Ohta I."/>
            <person name="Ohta T."/>
            <person name="Okamoto M."/>
            <person name="Ono N."/>
            <person name="Saji S."/>
            <person name="Sakaguchi M."/>
            <person name="Sakai K."/>
            <person name="Shibata M."/>
            <person name="Shimokawa T."/>
            <person name="Song J."/>
            <person name="Takazaki Y."/>
            <person name="Terasawa K."/>
            <person name="Tsugane M."/>
            <person name="Tsuji K."/>
            <person name="Ueda S."/>
            <person name="Waki K."/>
            <person name="Yamagata H."/>
            <person name="Yamamoto M."/>
            <person name="Yamamoto S."/>
            <person name="Yamane H."/>
            <person name="Yoshiki S."/>
            <person name="Yoshihara R."/>
            <person name="Yukawa K."/>
            <person name="Zhong H."/>
            <person name="Yano M."/>
            <person name="Yuan Q."/>
            <person name="Ouyang S."/>
            <person name="Liu J."/>
            <person name="Jones K.M."/>
            <person name="Gansberger K."/>
            <person name="Moffat K."/>
            <person name="Hill J."/>
            <person name="Bera J."/>
            <person name="Fadrosh D."/>
            <person name="Jin S."/>
            <person name="Johri S."/>
            <person name="Kim M."/>
            <person name="Overton L."/>
            <person name="Reardon M."/>
            <person name="Tsitrin T."/>
            <person name="Vuong H."/>
            <person name="Weaver B."/>
            <person name="Ciecko A."/>
            <person name="Tallon L."/>
            <person name="Jackson J."/>
            <person name="Pai G."/>
            <person name="Aken S.V."/>
            <person name="Utterback T."/>
            <person name="Reidmuller S."/>
            <person name="Feldblyum T."/>
            <person name="Hsiao J."/>
            <person name="Zismann V."/>
            <person name="Iobst S."/>
            <person name="de Vazeille A.R."/>
            <person name="Buell C.R."/>
            <person name="Ying K."/>
            <person name="Li Y."/>
            <person name="Lu T."/>
            <person name="Huang Y."/>
            <person name="Zhao Q."/>
            <person name="Feng Q."/>
            <person name="Zhang L."/>
            <person name="Zhu J."/>
            <person name="Weng Q."/>
            <person name="Mu J."/>
            <person name="Lu Y."/>
            <person name="Fan D."/>
            <person name="Liu Y."/>
            <person name="Guan J."/>
            <person name="Zhang Y."/>
            <person name="Yu S."/>
            <person name="Liu X."/>
            <person name="Zhang Y."/>
            <person name="Hong G."/>
            <person name="Han B."/>
            <person name="Choisne N."/>
            <person name="Demange N."/>
            <person name="Orjeda G."/>
            <person name="Samain S."/>
            <person name="Cattolico L."/>
            <person name="Pelletier E."/>
            <person name="Couloux A."/>
            <person name="Segurens B."/>
            <person name="Wincker P."/>
            <person name="D'Hont A."/>
            <person name="Scarpelli C."/>
            <person name="Weissenbach J."/>
            <person name="Salanoubat M."/>
            <person name="Quetier F."/>
            <person name="Yu Y."/>
            <person name="Kim H.R."/>
            <person name="Rambo T."/>
            <person name="Currie J."/>
            <person name="Collura K."/>
            <person name="Luo M."/>
            <person name="Yang T."/>
            <person name="Ammiraju J.S.S."/>
            <person name="Engler F."/>
            <person name="Soderlund C."/>
            <person name="Wing R.A."/>
            <person name="Palmer L.E."/>
            <person name="de la Bastide M."/>
            <person name="Spiegel L."/>
            <person name="Nascimento L."/>
            <person name="Zutavern T."/>
            <person name="O'Shaughnessy A."/>
            <person name="Dike S."/>
            <person name="Dedhia N."/>
            <person name="Preston R."/>
            <person name="Balija V."/>
            <person name="McCombie W.R."/>
            <person name="Chow T."/>
            <person name="Chen H."/>
            <person name="Chung M."/>
            <person name="Chen C."/>
            <person name="Shaw J."/>
            <person name="Wu H."/>
            <person name="Hsiao K."/>
            <person name="Chao Y."/>
            <person name="Chu M."/>
            <person name="Cheng C."/>
            <person name="Hour A."/>
            <person name="Lee P."/>
            <person name="Lin S."/>
            <person name="Lin Y."/>
            <person name="Liou J."/>
            <person name="Liu S."/>
            <person name="Hsing Y."/>
            <person name="Raghuvanshi S."/>
            <person name="Mohanty A."/>
            <person name="Bharti A.K."/>
            <person name="Gaur A."/>
            <person name="Gupta V."/>
            <person name="Kumar D."/>
            <person name="Ravi V."/>
            <person name="Vij S."/>
            <person name="Kapur A."/>
            <person name="Khurana P."/>
            <person name="Khurana P."/>
            <person name="Khurana J.P."/>
            <person name="Tyagi A.K."/>
            <person name="Gaikwad K."/>
            <person name="Singh A."/>
            <person name="Dalal V."/>
            <person name="Srivastava S."/>
            <person name="Dixit A."/>
            <person name="Pal A.K."/>
            <person name="Ghazi I.A."/>
            <person name="Yadav M."/>
            <person name="Pandit A."/>
            <person name="Bhargava A."/>
            <person name="Sureshbabu K."/>
            <person name="Batra K."/>
            <person name="Sharma T.R."/>
            <person name="Mohapatra T."/>
            <person name="Singh N.K."/>
            <person name="Messing J."/>
            <person name="Nelson A.B."/>
            <person name="Fuks G."/>
            <person name="Kavchok S."/>
            <person name="Keizer G."/>
            <person name="Linton E."/>
            <person name="Llaca V."/>
            <person name="Song R."/>
            <person name="Tanyolac B."/>
            <person name="Young S."/>
            <person name="Ho-Il K."/>
            <person name="Hahn J.H."/>
            <person name="Sangsakoo G."/>
            <person name="Vanavichit A."/>
            <person name="de Mattos Luiz.A.T."/>
            <person name="Zimmer P.D."/>
            <person name="Malone G."/>
            <person name="Dellagostin O."/>
            <person name="de Oliveira A.C."/>
            <person name="Bevan M."/>
            <person name="Bancroft I."/>
            <person name="Minx P."/>
            <person name="Cordum H."/>
            <person name="Wilson R."/>
            <person name="Cheng Z."/>
            <person name="Jin W."/>
            <person name="Jiang J."/>
            <person name="Leong S.A."/>
            <person name="Iwama H."/>
            <person name="Gojobori T."/>
            <person name="Itoh T."/>
            <person name="Niimura Y."/>
            <person name="Fujii Y."/>
            <person name="Habara T."/>
            <person name="Sakai H."/>
            <person name="Sato Y."/>
            <person name="Wilson G."/>
            <person name="Kumar K."/>
            <person name="McCouch S."/>
            <person name="Juretic N."/>
            <person name="Hoen D."/>
            <person name="Wright S."/>
            <person name="Bruskiewich R."/>
            <person name="Bureau T."/>
            <person name="Miyao A."/>
            <person name="Hirochika H."/>
            <person name="Nishikawa T."/>
            <person name="Kadowaki K."/>
            <person name="Sugiura M."/>
            <person name="Burr B."/>
            <person name="Sasaki T."/>
        </authorList>
    </citation>
    <scope>NUCLEOTIDE SEQUENCE [LARGE SCALE GENOMIC DNA]</scope>
    <source>
        <strain evidence="4">cv. Nipponbare</strain>
    </source>
</reference>
<evidence type="ECO:0000313" key="3">
    <source>
        <dbReference type="EMBL" id="AAO66565.1"/>
    </source>
</evidence>
<dbReference type="EMBL" id="AC135560">
    <property type="protein sequence ID" value="AAO66565.1"/>
    <property type="molecule type" value="Genomic_DNA"/>
</dbReference>
<feature type="compositionally biased region" description="Basic and acidic residues" evidence="1">
    <location>
        <begin position="49"/>
        <end position="62"/>
    </location>
</feature>
<dbReference type="Pfam" id="PF05754">
    <property type="entry name" value="DUF834"/>
    <property type="match status" value="1"/>
</dbReference>
<protein>
    <recommendedName>
        <fullName evidence="2">DUF834 domain-containing protein</fullName>
    </recommendedName>
</protein>
<dbReference type="Proteomes" id="UP000000763">
    <property type="component" value="Chromosome 3"/>
</dbReference>
<organism evidence="3 4">
    <name type="scientific">Oryza sativa subsp. japonica</name>
    <name type="common">Rice</name>
    <dbReference type="NCBI Taxonomy" id="39947"/>
    <lineage>
        <taxon>Eukaryota</taxon>
        <taxon>Viridiplantae</taxon>
        <taxon>Streptophyta</taxon>
        <taxon>Embryophyta</taxon>
        <taxon>Tracheophyta</taxon>
        <taxon>Spermatophyta</taxon>
        <taxon>Magnoliopsida</taxon>
        <taxon>Liliopsida</taxon>
        <taxon>Poales</taxon>
        <taxon>Poaceae</taxon>
        <taxon>BOP clade</taxon>
        <taxon>Oryzoideae</taxon>
        <taxon>Oryzeae</taxon>
        <taxon>Oryzinae</taxon>
        <taxon>Oryza</taxon>
        <taxon>Oryza sativa</taxon>
    </lineage>
</organism>
<accession>Q10IQ0</accession>
<feature type="region of interest" description="Disordered" evidence="1">
    <location>
        <begin position="44"/>
        <end position="88"/>
    </location>
</feature>
<dbReference type="AlphaFoldDB" id="Q10IQ0"/>
<evidence type="ECO:0000256" key="1">
    <source>
        <dbReference type="SAM" id="MobiDB-lite"/>
    </source>
</evidence>
<dbReference type="InterPro" id="IPR008552">
    <property type="entry name" value="DUF834"/>
</dbReference>
<gene>
    <name evidence="3" type="ORF">OSJNBa0031I04.10</name>
</gene>
<evidence type="ECO:0000259" key="2">
    <source>
        <dbReference type="Pfam" id="PF05754"/>
    </source>
</evidence>
<evidence type="ECO:0000313" key="4">
    <source>
        <dbReference type="Proteomes" id="UP000000763"/>
    </source>
</evidence>
<feature type="domain" description="DUF834" evidence="2">
    <location>
        <begin position="8"/>
        <end position="52"/>
    </location>
</feature>
<sequence length="118" mass="12510">MASDEIRSGDGVLINDGNGFLAIFGEEEVVDDVLLTAANPMKATATEGDDGRRRTARLDIEPRQQPTVSKEEAGFGGENGAGSGRTGALDGWLEVEDATVATGRRNRLSARLLLPRPD</sequence>
<feature type="compositionally biased region" description="Gly residues" evidence="1">
    <location>
        <begin position="74"/>
        <end position="85"/>
    </location>
</feature>
<reference evidence="4" key="2">
    <citation type="journal article" date="2008" name="Nucleic Acids Res.">
        <title>The rice annotation project database (RAP-DB): 2008 update.</title>
        <authorList>
            <consortium name="The rice annotation project (RAP)"/>
        </authorList>
    </citation>
    <scope>GENOME REANNOTATION</scope>
    <source>
        <strain evidence="4">cv. Nipponbare</strain>
    </source>
</reference>
<name>Q10IQ0_ORYSJ</name>
<proteinExistence type="predicted"/>